<feature type="disulfide bond" evidence="13 14">
    <location>
        <begin position="34"/>
        <end position="46"/>
    </location>
</feature>
<dbReference type="SUPFAM" id="SSF53955">
    <property type="entry name" value="Lysozyme-like"/>
    <property type="match status" value="1"/>
</dbReference>
<dbReference type="GO" id="GO:0006032">
    <property type="term" value="P:chitin catabolic process"/>
    <property type="evidence" value="ECO:0007669"/>
    <property type="project" value="UniProtKB-KW"/>
</dbReference>
<evidence type="ECO:0000256" key="7">
    <source>
        <dbReference type="ARBA" id="ARBA00023024"/>
    </source>
</evidence>
<comment type="catalytic activity">
    <reaction evidence="1">
        <text>Random endo-hydrolysis of N-acetyl-beta-D-glucosaminide (1-&gt;4)-beta-linkages in chitin and chitodextrins.</text>
        <dbReference type="EC" id="3.2.1.14"/>
    </reaction>
</comment>
<keyword evidence="11" id="KW-0624">Polysaccharide degradation</keyword>
<dbReference type="PROSITE" id="PS50941">
    <property type="entry name" value="CHIT_BIND_I_2"/>
    <property type="match status" value="1"/>
</dbReference>
<feature type="disulfide bond" evidence="13">
    <location>
        <begin position="96"/>
        <end position="145"/>
    </location>
</feature>
<dbReference type="GO" id="GO:0006952">
    <property type="term" value="P:defense response"/>
    <property type="evidence" value="ECO:0007669"/>
    <property type="project" value="UniProtKB-KW"/>
</dbReference>
<protein>
    <recommendedName>
        <fullName evidence="2">chitinase</fullName>
        <ecNumber evidence="2">3.2.1.14</ecNumber>
    </recommendedName>
</protein>
<dbReference type="Gene3D" id="3.30.60.10">
    <property type="entry name" value="Endochitinase-like"/>
    <property type="match status" value="1"/>
</dbReference>
<feature type="disulfide bond" evidence="13">
    <location>
        <begin position="245"/>
        <end position="277"/>
    </location>
</feature>
<dbReference type="FunFam" id="3.30.20.10:FF:000001">
    <property type="entry name" value="Endochitinase (Chitinase)"/>
    <property type="match status" value="1"/>
</dbReference>
<dbReference type="PROSITE" id="PS00774">
    <property type="entry name" value="CHITINASE_19_2"/>
    <property type="match status" value="1"/>
</dbReference>
<dbReference type="PROSITE" id="PS00026">
    <property type="entry name" value="CHIT_BIND_I_1"/>
    <property type="match status" value="1"/>
</dbReference>
<evidence type="ECO:0000256" key="6">
    <source>
        <dbReference type="ARBA" id="ARBA00022821"/>
    </source>
</evidence>
<keyword evidence="4 15" id="KW-0732">Signal</keyword>
<evidence type="ECO:0000256" key="3">
    <source>
        <dbReference type="ARBA" id="ARBA00022669"/>
    </source>
</evidence>
<dbReference type="CDD" id="cd00325">
    <property type="entry name" value="chitinase_GH19"/>
    <property type="match status" value="1"/>
</dbReference>
<evidence type="ECO:0000259" key="16">
    <source>
        <dbReference type="PROSITE" id="PS50941"/>
    </source>
</evidence>
<dbReference type="AlphaFoldDB" id="A0A2N9HC64"/>
<evidence type="ECO:0000256" key="2">
    <source>
        <dbReference type="ARBA" id="ARBA00012729"/>
    </source>
</evidence>
<feature type="disulfide bond" evidence="13">
    <location>
        <begin position="158"/>
        <end position="167"/>
    </location>
</feature>
<dbReference type="Gene3D" id="3.30.20.10">
    <property type="entry name" value="Endochitinase, domain 2"/>
    <property type="match status" value="1"/>
</dbReference>
<gene>
    <name evidence="17" type="ORF">FSB_LOCUS39839</name>
    <name evidence="18" type="ORF">FSB_LOCUS56491</name>
</gene>
<keyword evidence="8 13" id="KW-1015">Disulfide bond</keyword>
<keyword evidence="6" id="KW-0611">Plant defense</keyword>
<comment type="caution">
    <text evidence="14">Lacks conserved residue(s) required for the propagation of feature annotation.</text>
</comment>
<dbReference type="PROSITE" id="PS00773">
    <property type="entry name" value="CHITINASE_19_1"/>
    <property type="match status" value="1"/>
</dbReference>
<dbReference type="CDD" id="cd00035">
    <property type="entry name" value="ChtBD1"/>
    <property type="match status" value="1"/>
</dbReference>
<dbReference type="EMBL" id="OIVN01006238">
    <property type="protein sequence ID" value="SPD28609.1"/>
    <property type="molecule type" value="Genomic_DNA"/>
</dbReference>
<feature type="chain" id="PRO_5015084671" description="chitinase" evidence="15">
    <location>
        <begin position="30"/>
        <end position="277"/>
    </location>
</feature>
<dbReference type="InterPro" id="IPR023346">
    <property type="entry name" value="Lysozyme-like_dom_sf"/>
</dbReference>
<evidence type="ECO:0000256" key="11">
    <source>
        <dbReference type="ARBA" id="ARBA00023326"/>
    </source>
</evidence>
<keyword evidence="7" id="KW-0146">Chitin degradation</keyword>
<keyword evidence="10" id="KW-0326">Glycosidase</keyword>
<feature type="domain" description="Chitin-binding type-1" evidence="16">
    <location>
        <begin position="29"/>
        <end position="64"/>
    </location>
</feature>
<feature type="disulfide bond" evidence="13 14">
    <location>
        <begin position="39"/>
        <end position="53"/>
    </location>
</feature>
<accession>A0A2N9HC64</accession>
<keyword evidence="9" id="KW-0119">Carbohydrate metabolism</keyword>
<dbReference type="FunFam" id="1.10.530.10:FF:000052">
    <property type="entry name" value="Endochitinase PR4"/>
    <property type="match status" value="1"/>
</dbReference>
<dbReference type="InterPro" id="IPR018371">
    <property type="entry name" value="Chitin-binding_1_CS"/>
</dbReference>
<evidence type="ECO:0000313" key="17">
    <source>
        <dbReference type="EMBL" id="SPD11957.1"/>
    </source>
</evidence>
<dbReference type="Gene3D" id="1.10.530.10">
    <property type="match status" value="1"/>
</dbReference>
<name>A0A2N9HC64_FAGSY</name>
<keyword evidence="3 14" id="KW-0147">Chitin-binding</keyword>
<evidence type="ECO:0000256" key="15">
    <source>
        <dbReference type="SAM" id="SignalP"/>
    </source>
</evidence>
<evidence type="ECO:0000256" key="5">
    <source>
        <dbReference type="ARBA" id="ARBA00022801"/>
    </source>
</evidence>
<feature type="signal peptide" evidence="15">
    <location>
        <begin position="1"/>
        <end position="29"/>
    </location>
</feature>
<dbReference type="GO" id="GO:0000272">
    <property type="term" value="P:polysaccharide catabolic process"/>
    <property type="evidence" value="ECO:0007669"/>
    <property type="project" value="UniProtKB-KW"/>
</dbReference>
<evidence type="ECO:0000256" key="14">
    <source>
        <dbReference type="PROSITE-ProRule" id="PRU00261"/>
    </source>
</evidence>
<organism evidence="17">
    <name type="scientific">Fagus sylvatica</name>
    <name type="common">Beechnut</name>
    <dbReference type="NCBI Taxonomy" id="28930"/>
    <lineage>
        <taxon>Eukaryota</taxon>
        <taxon>Viridiplantae</taxon>
        <taxon>Streptophyta</taxon>
        <taxon>Embryophyta</taxon>
        <taxon>Tracheophyta</taxon>
        <taxon>Spermatophyta</taxon>
        <taxon>Magnoliopsida</taxon>
        <taxon>eudicotyledons</taxon>
        <taxon>Gunneridae</taxon>
        <taxon>Pentapetalae</taxon>
        <taxon>rosids</taxon>
        <taxon>fabids</taxon>
        <taxon>Fagales</taxon>
        <taxon>Fagaceae</taxon>
        <taxon>Fagus</taxon>
    </lineage>
</organism>
<evidence type="ECO:0000256" key="8">
    <source>
        <dbReference type="ARBA" id="ARBA00023157"/>
    </source>
</evidence>
<keyword evidence="5" id="KW-0378">Hydrolase</keyword>
<dbReference type="SMART" id="SM00270">
    <property type="entry name" value="ChtBD1"/>
    <property type="match status" value="1"/>
</dbReference>
<evidence type="ECO:0000256" key="4">
    <source>
        <dbReference type="ARBA" id="ARBA00022729"/>
    </source>
</evidence>
<evidence type="ECO:0000313" key="18">
    <source>
        <dbReference type="EMBL" id="SPD28609.1"/>
    </source>
</evidence>
<dbReference type="PIRSF" id="PIRSF001060">
    <property type="entry name" value="Endochitinase"/>
    <property type="match status" value="1"/>
</dbReference>
<dbReference type="InterPro" id="IPR000726">
    <property type="entry name" value="Glyco_hydro_19_cat"/>
</dbReference>
<evidence type="ECO:0000256" key="12">
    <source>
        <dbReference type="PIRSR" id="PIRSR001060-1"/>
    </source>
</evidence>
<feature type="active site" description="Proton donor" evidence="12">
    <location>
        <position position="140"/>
    </location>
</feature>
<proteinExistence type="predicted"/>
<dbReference type="GO" id="GO:0008843">
    <property type="term" value="F:endochitinase activity"/>
    <property type="evidence" value="ECO:0007669"/>
    <property type="project" value="UniProtKB-EC"/>
</dbReference>
<dbReference type="Pfam" id="PF00182">
    <property type="entry name" value="Glyco_hydro_19"/>
    <property type="match status" value="2"/>
</dbReference>
<dbReference type="EMBL" id="OIVN01003539">
    <property type="protein sequence ID" value="SPD11957.1"/>
    <property type="molecule type" value="Genomic_DNA"/>
</dbReference>
<dbReference type="Pfam" id="PF00187">
    <property type="entry name" value="Chitin_bind_1"/>
    <property type="match status" value="1"/>
</dbReference>
<dbReference type="InterPro" id="IPR036861">
    <property type="entry name" value="Endochitinase-like_sf"/>
</dbReference>
<dbReference type="GO" id="GO:0016998">
    <property type="term" value="P:cell wall macromolecule catabolic process"/>
    <property type="evidence" value="ECO:0007669"/>
    <property type="project" value="InterPro"/>
</dbReference>
<reference evidence="17" key="1">
    <citation type="submission" date="2018-02" db="EMBL/GenBank/DDBJ databases">
        <authorList>
            <person name="Cohen D.B."/>
            <person name="Kent A.D."/>
        </authorList>
    </citation>
    <scope>NUCLEOTIDE SEQUENCE</scope>
</reference>
<evidence type="ECO:0000256" key="9">
    <source>
        <dbReference type="ARBA" id="ARBA00023277"/>
    </source>
</evidence>
<dbReference type="EC" id="3.2.1.14" evidence="2"/>
<dbReference type="PANTHER" id="PTHR22595">
    <property type="entry name" value="CHITINASE-RELATED"/>
    <property type="match status" value="1"/>
</dbReference>
<sequence length="277" mass="29373">MVALSVKKNLLALVLVGVLAGLLPGYVKGQNCGCAANLCCSKFGYCGKGNDYCGPGCREGPCTASPTTPSTNGGSVADIVTQAFFDGIINQAAASCAGKKFYTRAAFLDALNSFNQFGKIGSAVDSKREIAAFFAHVTHETGHFCYIEEINGASHDYCDKSNTQYPCNPNKKYFGRGPLQLTWNYNYGAAGKAIGFDGLNSPETVATNAVVSFKTALWFWMNNVRPVVSQGFGATIRAINGAIECNGGNSGAVQARVKYYNQYCNQFGVAPGDNLTC</sequence>
<dbReference type="GO" id="GO:0008061">
    <property type="term" value="F:chitin binding"/>
    <property type="evidence" value="ECO:0007669"/>
    <property type="project" value="UniProtKB-UniRule"/>
</dbReference>
<dbReference type="PANTHER" id="PTHR22595:SF197">
    <property type="entry name" value="CHITINASE FAMILY PROTEIN"/>
    <property type="match status" value="1"/>
</dbReference>
<dbReference type="SUPFAM" id="SSF57016">
    <property type="entry name" value="Plant lectins/antimicrobial peptides"/>
    <property type="match status" value="1"/>
</dbReference>
<evidence type="ECO:0000256" key="1">
    <source>
        <dbReference type="ARBA" id="ARBA00000822"/>
    </source>
</evidence>
<dbReference type="InterPro" id="IPR016283">
    <property type="entry name" value="Glyco_hydro_19"/>
</dbReference>
<evidence type="ECO:0000256" key="10">
    <source>
        <dbReference type="ARBA" id="ARBA00023295"/>
    </source>
</evidence>
<evidence type="ECO:0000256" key="13">
    <source>
        <dbReference type="PIRSR" id="PIRSR001060-2"/>
    </source>
</evidence>
<dbReference type="InterPro" id="IPR001002">
    <property type="entry name" value="Chitin-bd_1"/>
</dbReference>